<dbReference type="Pfam" id="PF00296">
    <property type="entry name" value="Bac_luciferase"/>
    <property type="match status" value="1"/>
</dbReference>
<feature type="domain" description="Luciferase-like" evidence="3">
    <location>
        <begin position="24"/>
        <end position="308"/>
    </location>
</feature>
<dbReference type="InterPro" id="IPR036661">
    <property type="entry name" value="Luciferase-like_sf"/>
</dbReference>
<dbReference type="SUPFAM" id="SSF51679">
    <property type="entry name" value="Bacterial luciferase-like"/>
    <property type="match status" value="1"/>
</dbReference>
<evidence type="ECO:0000256" key="2">
    <source>
        <dbReference type="ARBA" id="ARBA00023033"/>
    </source>
</evidence>
<keyword evidence="5" id="KW-1185">Reference proteome</keyword>
<dbReference type="GO" id="GO:0004497">
    <property type="term" value="F:monooxygenase activity"/>
    <property type="evidence" value="ECO:0007669"/>
    <property type="project" value="UniProtKB-KW"/>
</dbReference>
<dbReference type="RefSeq" id="WP_093253827.1">
    <property type="nucleotide sequence ID" value="NZ_FNGP01000007.1"/>
</dbReference>
<dbReference type="PANTHER" id="PTHR30137">
    <property type="entry name" value="LUCIFERASE-LIKE MONOOXYGENASE"/>
    <property type="match status" value="1"/>
</dbReference>
<keyword evidence="1" id="KW-0560">Oxidoreductase</keyword>
<evidence type="ECO:0000313" key="4">
    <source>
        <dbReference type="EMBL" id="SDL82346.1"/>
    </source>
</evidence>
<dbReference type="AlphaFoldDB" id="A0A1G9N739"/>
<keyword evidence="2" id="KW-0503">Monooxygenase</keyword>
<dbReference type="GO" id="GO:0005829">
    <property type="term" value="C:cytosol"/>
    <property type="evidence" value="ECO:0007669"/>
    <property type="project" value="TreeGrafter"/>
</dbReference>
<dbReference type="OrthoDB" id="9776438at2"/>
<reference evidence="4 5" key="1">
    <citation type="submission" date="2016-10" db="EMBL/GenBank/DDBJ databases">
        <authorList>
            <person name="de Groot N.N."/>
        </authorList>
    </citation>
    <scope>NUCLEOTIDE SEQUENCE [LARGE SCALE GENOMIC DNA]</scope>
    <source>
        <strain evidence="4 5">CGMCC 1.9159</strain>
    </source>
</reference>
<evidence type="ECO:0000313" key="5">
    <source>
        <dbReference type="Proteomes" id="UP000199475"/>
    </source>
</evidence>
<dbReference type="EMBL" id="FNGP01000007">
    <property type="protein sequence ID" value="SDL82346.1"/>
    <property type="molecule type" value="Genomic_DNA"/>
</dbReference>
<dbReference type="PANTHER" id="PTHR30137:SF8">
    <property type="entry name" value="BLR5498 PROTEIN"/>
    <property type="match status" value="1"/>
</dbReference>
<protein>
    <submittedName>
        <fullName evidence="4">Probable oxidoreductase, LLM family</fullName>
    </submittedName>
</protein>
<organism evidence="4 5">
    <name type="scientific">Tessaracoccus oleiagri</name>
    <dbReference type="NCBI Taxonomy" id="686624"/>
    <lineage>
        <taxon>Bacteria</taxon>
        <taxon>Bacillati</taxon>
        <taxon>Actinomycetota</taxon>
        <taxon>Actinomycetes</taxon>
        <taxon>Propionibacteriales</taxon>
        <taxon>Propionibacteriaceae</taxon>
        <taxon>Tessaracoccus</taxon>
    </lineage>
</organism>
<accession>A0A1G9N739</accession>
<dbReference type="InterPro" id="IPR050766">
    <property type="entry name" value="Bact_Lucif_Oxidored"/>
</dbReference>
<dbReference type="STRING" id="686624.SAMN04488242_2945"/>
<dbReference type="InterPro" id="IPR011251">
    <property type="entry name" value="Luciferase-like_dom"/>
</dbReference>
<proteinExistence type="predicted"/>
<sequence length="351" mass="39009">MTTDNAGIELGLDSFGDITTDVYGNMLSSAQEIRNHIQHAVIADQTGVDAISFGEHHRYDFAISAPDMVLAGASGLTQRIKLGTAVTVLSSDDPIRVIERFNTLDAMSSGRAEITVGRGSFIESFPLFGYNLHDYEMLFEEKFDMFAQLLDRPEKFNWSGSHRPPVVDGVVMPRAERRLDAWVGVGGSPESVLRAVRHRVPMMLAIIGGPARRFQPYVELYRQAQQESGIERMPLGVHSPGHVARTDGEARDHVRAAWIEYRNRIGKERGWPRAGVDEFESEVAGGSFYVGSPQTVAERIADTVLALGLDRFDLKYSNGPVREDHLRQSVELYGTDVVPRVRELVRAAREA</sequence>
<evidence type="ECO:0000259" key="3">
    <source>
        <dbReference type="Pfam" id="PF00296"/>
    </source>
</evidence>
<dbReference type="GO" id="GO:0016705">
    <property type="term" value="F:oxidoreductase activity, acting on paired donors, with incorporation or reduction of molecular oxygen"/>
    <property type="evidence" value="ECO:0007669"/>
    <property type="project" value="InterPro"/>
</dbReference>
<name>A0A1G9N739_9ACTN</name>
<gene>
    <name evidence="4" type="ORF">SAMN04488242_2945</name>
</gene>
<dbReference type="Gene3D" id="3.20.20.30">
    <property type="entry name" value="Luciferase-like domain"/>
    <property type="match status" value="1"/>
</dbReference>
<evidence type="ECO:0000256" key="1">
    <source>
        <dbReference type="ARBA" id="ARBA00023002"/>
    </source>
</evidence>
<dbReference type="Proteomes" id="UP000199475">
    <property type="component" value="Unassembled WGS sequence"/>
</dbReference>